<feature type="compositionally biased region" description="Basic residues" evidence="1">
    <location>
        <begin position="1179"/>
        <end position="1189"/>
    </location>
</feature>
<feature type="region of interest" description="Disordered" evidence="1">
    <location>
        <begin position="1066"/>
        <end position="1108"/>
    </location>
</feature>
<feature type="region of interest" description="Disordered" evidence="1">
    <location>
        <begin position="353"/>
        <end position="379"/>
    </location>
</feature>
<dbReference type="PANTHER" id="PTHR31115:SF3">
    <property type="entry name" value="EXPRESSED PROTEIN"/>
    <property type="match status" value="1"/>
</dbReference>
<name>A0A6A4Q8I2_LUPAL</name>
<accession>A0A6A4Q8I2</accession>
<feature type="compositionally biased region" description="Polar residues" evidence="1">
    <location>
        <begin position="1066"/>
        <end position="1079"/>
    </location>
</feature>
<feature type="region of interest" description="Disordered" evidence="1">
    <location>
        <begin position="1121"/>
        <end position="1193"/>
    </location>
</feature>
<protein>
    <submittedName>
        <fullName evidence="2">Uncharacterized protein</fullName>
    </submittedName>
</protein>
<feature type="compositionally biased region" description="Basic and acidic residues" evidence="1">
    <location>
        <begin position="1144"/>
        <end position="1160"/>
    </location>
</feature>
<feature type="region of interest" description="Disordered" evidence="1">
    <location>
        <begin position="318"/>
        <end position="340"/>
    </location>
</feature>
<feature type="compositionally biased region" description="Low complexity" evidence="1">
    <location>
        <begin position="462"/>
        <end position="471"/>
    </location>
</feature>
<evidence type="ECO:0000313" key="2">
    <source>
        <dbReference type="EMBL" id="KAE9609903.1"/>
    </source>
</evidence>
<dbReference type="EMBL" id="WOCE01000007">
    <property type="protein sequence ID" value="KAE9609903.1"/>
    <property type="molecule type" value="Genomic_DNA"/>
</dbReference>
<evidence type="ECO:0000313" key="3">
    <source>
        <dbReference type="Proteomes" id="UP000447434"/>
    </source>
</evidence>
<feature type="compositionally biased region" description="Basic and acidic residues" evidence="1">
    <location>
        <begin position="551"/>
        <end position="567"/>
    </location>
</feature>
<feature type="region of interest" description="Disordered" evidence="1">
    <location>
        <begin position="1"/>
        <end position="53"/>
    </location>
</feature>
<reference evidence="3" key="1">
    <citation type="journal article" date="2020" name="Nat. Commun.">
        <title>Genome sequence of the cluster root forming white lupin.</title>
        <authorList>
            <person name="Hufnagel B."/>
            <person name="Marques A."/>
            <person name="Soriano A."/>
            <person name="Marques L."/>
            <person name="Divol F."/>
            <person name="Doumas P."/>
            <person name="Sallet E."/>
            <person name="Mancinotti D."/>
            <person name="Carrere S."/>
            <person name="Marande W."/>
            <person name="Arribat S."/>
            <person name="Keller J."/>
            <person name="Huneau C."/>
            <person name="Blein T."/>
            <person name="Aime D."/>
            <person name="Laguerre M."/>
            <person name="Taylor J."/>
            <person name="Schubert V."/>
            <person name="Nelson M."/>
            <person name="Geu-Flores F."/>
            <person name="Crespi M."/>
            <person name="Gallardo-Guerrero K."/>
            <person name="Delaux P.-M."/>
            <person name="Salse J."/>
            <person name="Berges H."/>
            <person name="Guyot R."/>
            <person name="Gouzy J."/>
            <person name="Peret B."/>
        </authorList>
    </citation>
    <scope>NUCLEOTIDE SEQUENCE [LARGE SCALE GENOMIC DNA]</scope>
    <source>
        <strain evidence="3">cv. Amiga</strain>
    </source>
</reference>
<dbReference type="OrthoDB" id="1915143at2759"/>
<gene>
    <name evidence="2" type="ORF">Lalb_Chr07g0180961</name>
</gene>
<proteinExistence type="predicted"/>
<feature type="compositionally biased region" description="Polar residues" evidence="1">
    <location>
        <begin position="42"/>
        <end position="53"/>
    </location>
</feature>
<comment type="caution">
    <text evidence="2">The sequence shown here is derived from an EMBL/GenBank/DDBJ whole genome shotgun (WGS) entry which is preliminary data.</text>
</comment>
<feature type="compositionally biased region" description="Polar residues" evidence="1">
    <location>
        <begin position="1125"/>
        <end position="1141"/>
    </location>
</feature>
<feature type="region of interest" description="Disordered" evidence="1">
    <location>
        <begin position="444"/>
        <end position="485"/>
    </location>
</feature>
<feature type="region of interest" description="Disordered" evidence="1">
    <location>
        <begin position="518"/>
        <end position="567"/>
    </location>
</feature>
<feature type="compositionally biased region" description="Basic and acidic residues" evidence="1">
    <location>
        <begin position="318"/>
        <end position="328"/>
    </location>
</feature>
<evidence type="ECO:0000256" key="1">
    <source>
        <dbReference type="SAM" id="MobiDB-lite"/>
    </source>
</evidence>
<keyword evidence="3" id="KW-1185">Reference proteome</keyword>
<feature type="region of interest" description="Disordered" evidence="1">
    <location>
        <begin position="162"/>
        <end position="182"/>
    </location>
</feature>
<feature type="compositionally biased region" description="Low complexity" evidence="1">
    <location>
        <begin position="1"/>
        <end position="13"/>
    </location>
</feature>
<feature type="compositionally biased region" description="Basic and acidic residues" evidence="1">
    <location>
        <begin position="360"/>
        <end position="379"/>
    </location>
</feature>
<organism evidence="2 3">
    <name type="scientific">Lupinus albus</name>
    <name type="common">White lupine</name>
    <name type="synonym">Lupinus termis</name>
    <dbReference type="NCBI Taxonomy" id="3870"/>
    <lineage>
        <taxon>Eukaryota</taxon>
        <taxon>Viridiplantae</taxon>
        <taxon>Streptophyta</taxon>
        <taxon>Embryophyta</taxon>
        <taxon>Tracheophyta</taxon>
        <taxon>Spermatophyta</taxon>
        <taxon>Magnoliopsida</taxon>
        <taxon>eudicotyledons</taxon>
        <taxon>Gunneridae</taxon>
        <taxon>Pentapetalae</taxon>
        <taxon>rosids</taxon>
        <taxon>fabids</taxon>
        <taxon>Fabales</taxon>
        <taxon>Fabaceae</taxon>
        <taxon>Papilionoideae</taxon>
        <taxon>50 kb inversion clade</taxon>
        <taxon>genistoids sensu lato</taxon>
        <taxon>core genistoids</taxon>
        <taxon>Genisteae</taxon>
        <taxon>Lupinus</taxon>
    </lineage>
</organism>
<dbReference type="PANTHER" id="PTHR31115">
    <property type="entry name" value="OS05G0107300 PROTEIN"/>
    <property type="match status" value="1"/>
</dbReference>
<sequence length="1296" mass="141283">MATSSKFGPSSSSPDRPLYTGQRGSHIAASLDRSGSFRESRGNPNLSSLPTMSRSCSSATHGDVSSFFKYVHFDQKLAVPEHHKSNHQMDYKQHVCAALGISPDESPSYTKGKLLPSSVAEDIKRLKDSLHANQVKARERVKMFNEALSVFNKVFPSITSKKRSRGEGFSNDHSTAMLSDRPVSGPSIGKAGVEGHPLTGAFELEQQKSEERAKNLVPNRRTRTSLVDVRMDGQTNSLVRSSGTVDRDKEVLRIFNSGAVQGEERTLPVGGDGWEKSKMKKKRSCIKLDGSPSTTLTKLVSTFPETKQRIQQRVVTDARSKLNNDSHSSRAGVSNGTVGAGKLDGISQQTGLGIRASTPRNDHDSNSLCNDRRGRPVSTEKERVIIRSVNKTTVRDEFSSASPIPGTKINASIRAPRSGSGVAPKLSPIVHRTAVPNDWELSHCTTKPPAGVGNNHRKRVASARSSSPPVVHWQRPQKSSRTARRTNLMPIVLNNDEAPTLDAVSDVSGNDIGLGFPKRLAGSSPQQIKLKGDLSSSVVLSESEESGMAEAKPREKGKKSEKVDQKAGKNIHKVSNLVLPIRKNKLVSGEERGDGVRRQGRTRHGFTATRSLMPMTSEKLRNIGAAKQLRSARLGLEKNESKAGRPPTRKLSNRKAYACQNPAAINIAADFLVGSEDGHEELLAAVKGVVNSIRAFSSPFWKQMESFFNLISEEDIGYWKQKVNLELRTLMPTPVPSNIAGCETMVNGFGIIGCKRDAGPDAQNSAGIVPEQLQLSKGDHNVIPLCQRFIAALISEEDCSNGTEDFKFDAYDTEFEPEGDMEFQFACGSAYNSYRINGRPEHDETESDIFGRPSTELNSSFSSSINCLLPDKALMSSLTCSELQFASLDINDKLLLELQSIGIAPEPLPEMLQADDEGILEDIARLEEQYRGQISKKKGLLDGLLKSASVAKEIQEKDFEQRALEKLVVMAYEKYMACWGPSPSGGKNSINKIAKQAASRFVKRTLDHCHQFEGTGKSCFKGSLFKDIFLAATSQLSIVQQLDGMEAESSKPYASPLCLEAITAPMGSQQSPSQFSQNMDNHDLDSSDMLPAINHSSEQTNGKDDLWSNRVKKRELSLDDVGDTLGTSSTPGIRSSLTSSVKGKRSERDRDGKGHNREVLSRNGTNKIGKISSGAKGERKSKAKAKQKATQHSVSVNGLVGMLSEQPKPLLPSVSKSTNSNANDNDEFGLGGLDVHEPIDLSNLQLPGMDVLCVPDDDQGQDLGSWLNIDDDVLQDNDFMGLEIPMDDLSDLNMMV</sequence>
<dbReference type="Proteomes" id="UP000447434">
    <property type="component" value="Chromosome 7"/>
</dbReference>